<dbReference type="InterPro" id="IPR023214">
    <property type="entry name" value="HAD_sf"/>
</dbReference>
<dbReference type="AlphaFoldDB" id="K1T904"/>
<feature type="non-terminal residue" evidence="1">
    <location>
        <position position="1"/>
    </location>
</feature>
<organism evidence="1">
    <name type="scientific">human gut metagenome</name>
    <dbReference type="NCBI Taxonomy" id="408170"/>
    <lineage>
        <taxon>unclassified sequences</taxon>
        <taxon>metagenomes</taxon>
        <taxon>organismal metagenomes</taxon>
    </lineage>
</organism>
<dbReference type="EMBL" id="AJWZ01007830">
    <property type="protein sequence ID" value="EKC55816.1"/>
    <property type="molecule type" value="Genomic_DNA"/>
</dbReference>
<reference evidence="1" key="1">
    <citation type="journal article" date="2013" name="Environ. Microbiol.">
        <title>Microbiota from the distal guts of lean and obese adolescents exhibit partial functional redundancy besides clear differences in community structure.</title>
        <authorList>
            <person name="Ferrer M."/>
            <person name="Ruiz A."/>
            <person name="Lanza F."/>
            <person name="Haange S.B."/>
            <person name="Oberbach A."/>
            <person name="Till H."/>
            <person name="Bargiela R."/>
            <person name="Campoy C."/>
            <person name="Segura M.T."/>
            <person name="Richter M."/>
            <person name="von Bergen M."/>
            <person name="Seifert J."/>
            <person name="Suarez A."/>
        </authorList>
    </citation>
    <scope>NUCLEOTIDE SEQUENCE</scope>
</reference>
<gene>
    <name evidence="1" type="ORF">OBE_11377</name>
</gene>
<dbReference type="Pfam" id="PF13242">
    <property type="entry name" value="Hydrolase_like"/>
    <property type="match status" value="1"/>
</dbReference>
<protein>
    <submittedName>
        <fullName evidence="1">HAD family hydrolase</fullName>
    </submittedName>
</protein>
<dbReference type="SUPFAM" id="SSF56784">
    <property type="entry name" value="HAD-like"/>
    <property type="match status" value="1"/>
</dbReference>
<name>K1T904_9ZZZZ</name>
<comment type="caution">
    <text evidence="1">The sequence shown here is derived from an EMBL/GenBank/DDBJ whole genome shotgun (WGS) entry which is preliminary data.</text>
</comment>
<evidence type="ECO:0000313" key="1">
    <source>
        <dbReference type="EMBL" id="EKC55816.1"/>
    </source>
</evidence>
<dbReference type="InterPro" id="IPR036412">
    <property type="entry name" value="HAD-like_sf"/>
</dbReference>
<dbReference type="GO" id="GO:0016787">
    <property type="term" value="F:hydrolase activity"/>
    <property type="evidence" value="ECO:0007669"/>
    <property type="project" value="UniProtKB-KW"/>
</dbReference>
<sequence length="67" mass="6982">RLGVDAMGFAAENVLVVGDSFSKDVVPAKAVGCRVAWLKGEGWGGEVIDESVPDVIITDLAQLLALL</sequence>
<dbReference type="Gene3D" id="3.40.50.1000">
    <property type="entry name" value="HAD superfamily/HAD-like"/>
    <property type="match status" value="1"/>
</dbReference>
<accession>K1T904</accession>
<proteinExistence type="predicted"/>
<keyword evidence="1" id="KW-0378">Hydrolase</keyword>